<reference evidence="1 2" key="1">
    <citation type="submission" date="2022-02" db="EMBL/GenBank/DDBJ databases">
        <title>Paenibacillus sp. MBLB1776 Whole Genome Shotgun Sequencing.</title>
        <authorList>
            <person name="Hwang C.Y."/>
            <person name="Cho E.-S."/>
            <person name="Seo M.-J."/>
        </authorList>
    </citation>
    <scope>NUCLEOTIDE SEQUENCE [LARGE SCALE GENOMIC DNA]</scope>
    <source>
        <strain evidence="1 2">MBLB1776</strain>
    </source>
</reference>
<keyword evidence="2" id="KW-1185">Reference proteome</keyword>
<dbReference type="EMBL" id="CP130318">
    <property type="protein sequence ID" value="WNQ13898.1"/>
    <property type="molecule type" value="Genomic_DNA"/>
</dbReference>
<name>A0AA96LID8_9BACL</name>
<dbReference type="Proteomes" id="UP001305702">
    <property type="component" value="Chromosome"/>
</dbReference>
<organism evidence="1 2">
    <name type="scientific">Paenibacillus aurantius</name>
    <dbReference type="NCBI Taxonomy" id="2918900"/>
    <lineage>
        <taxon>Bacteria</taxon>
        <taxon>Bacillati</taxon>
        <taxon>Bacillota</taxon>
        <taxon>Bacilli</taxon>
        <taxon>Bacillales</taxon>
        <taxon>Paenibacillaceae</taxon>
        <taxon>Paenibacillus</taxon>
    </lineage>
</organism>
<gene>
    <name evidence="1" type="ORF">MJA45_13045</name>
</gene>
<dbReference type="Pfam" id="PF11175">
    <property type="entry name" value="DUF2961"/>
    <property type="match status" value="1"/>
</dbReference>
<dbReference type="Gene3D" id="2.60.120.1390">
    <property type="match status" value="1"/>
</dbReference>
<sequence length="358" mass="40907">MLGSQSLSTLYRLGSGVRSRRHASYDRTGGNYDNWKIRAGETVTLGQMSGPGIIKHIWLTTKEDNHNLRGLVLRMYWDGEDTPSVQCPLGDFFGLGHGKAAYFESLPLQASYLGLNAWFPMPYENGAVITVTNEMESDSFLYFYIDYQEMDALPEACGRFHANWRRELLHTATEEQGPNANGTVQALNLTGRNNYEVLRATGKGHYVGCVLHIDTDEAGWWGEGDDMFFLDGEKWPPTLHGTGTEDYFCGAWNYNKLEKPYCTPYYGYHFKGNNDYTGKHSQYRFHLEDPIYFEKSLRFTIEHGHANDRQGDWSSTAYWYQVGRTSPLPDLGSFDSRIPYAFGGLERWPGKDRKDLPR</sequence>
<evidence type="ECO:0000313" key="1">
    <source>
        <dbReference type="EMBL" id="WNQ13898.1"/>
    </source>
</evidence>
<evidence type="ECO:0000313" key="2">
    <source>
        <dbReference type="Proteomes" id="UP001305702"/>
    </source>
</evidence>
<dbReference type="RefSeq" id="WP_315607679.1">
    <property type="nucleotide sequence ID" value="NZ_CP130318.1"/>
</dbReference>
<dbReference type="KEGG" id="paun:MJA45_13045"/>
<dbReference type="InterPro" id="IPR021345">
    <property type="entry name" value="DUF2961"/>
</dbReference>
<dbReference type="AlphaFoldDB" id="A0AA96LID8"/>
<accession>A0AA96LID8</accession>
<protein>
    <submittedName>
        <fullName evidence="1">DUF2961 domain-containing protein</fullName>
    </submittedName>
</protein>
<proteinExistence type="predicted"/>